<evidence type="ECO:0000256" key="1">
    <source>
        <dbReference type="SAM" id="MobiDB-lite"/>
    </source>
</evidence>
<name>A0ABS5ENN9_9PROT</name>
<proteinExistence type="predicted"/>
<gene>
    <name evidence="3" type="ORF">GXW78_23465</name>
</gene>
<dbReference type="Pfam" id="PF07238">
    <property type="entry name" value="PilZ"/>
    <property type="match status" value="1"/>
</dbReference>
<protein>
    <recommendedName>
        <fullName evidence="2">PilZ domain-containing protein</fullName>
    </recommendedName>
</protein>
<dbReference type="SUPFAM" id="SSF141371">
    <property type="entry name" value="PilZ domain-like"/>
    <property type="match status" value="1"/>
</dbReference>
<comment type="caution">
    <text evidence="3">The sequence shown here is derived from an EMBL/GenBank/DDBJ whole genome shotgun (WGS) entry which is preliminary data.</text>
</comment>
<dbReference type="Proteomes" id="UP000698752">
    <property type="component" value="Unassembled WGS sequence"/>
</dbReference>
<feature type="region of interest" description="Disordered" evidence="1">
    <location>
        <begin position="1"/>
        <end position="25"/>
    </location>
</feature>
<evidence type="ECO:0000313" key="4">
    <source>
        <dbReference type="Proteomes" id="UP000698752"/>
    </source>
</evidence>
<dbReference type="InterPro" id="IPR009875">
    <property type="entry name" value="PilZ_domain"/>
</dbReference>
<keyword evidence="4" id="KW-1185">Reference proteome</keyword>
<dbReference type="Gene3D" id="2.40.10.220">
    <property type="entry name" value="predicted glycosyltransferase like domains"/>
    <property type="match status" value="1"/>
</dbReference>
<sequence>MTRQHAIAFRPDTAPPPERRGGERVPLRRGALLELPGRRRTAVNLLDLSGGGAAVAAFGTALQPGMAVALVIDTVLLPAVVVAVSEGRAHLAFRPLPQAAEAALHRLLIGLREPALAS</sequence>
<feature type="domain" description="PilZ" evidence="2">
    <location>
        <begin position="18"/>
        <end position="109"/>
    </location>
</feature>
<evidence type="ECO:0000313" key="3">
    <source>
        <dbReference type="EMBL" id="MBR0652636.1"/>
    </source>
</evidence>
<reference evidence="4" key="1">
    <citation type="journal article" date="2021" name="Syst. Appl. Microbiol.">
        <title>Roseomonas hellenica sp. nov., isolated from roots of wild-growing Alkanna tinctoria.</title>
        <authorList>
            <person name="Rat A."/>
            <person name="Naranjo H.D."/>
            <person name="Lebbe L."/>
            <person name="Cnockaert M."/>
            <person name="Krigas N."/>
            <person name="Grigoriadou K."/>
            <person name="Maloupa E."/>
            <person name="Willems A."/>
        </authorList>
    </citation>
    <scope>NUCLEOTIDE SEQUENCE [LARGE SCALE GENOMIC DNA]</scope>
    <source>
        <strain evidence="4">LMG 31159</strain>
    </source>
</reference>
<dbReference type="RefSeq" id="WP_211871351.1">
    <property type="nucleotide sequence ID" value="NZ_JAAEDI010000031.1"/>
</dbReference>
<dbReference type="EMBL" id="JAAEDI010000031">
    <property type="protein sequence ID" value="MBR0652636.1"/>
    <property type="molecule type" value="Genomic_DNA"/>
</dbReference>
<organism evidence="3 4">
    <name type="scientific">Neoroseomonas terrae</name>
    <dbReference type="NCBI Taxonomy" id="424799"/>
    <lineage>
        <taxon>Bacteria</taxon>
        <taxon>Pseudomonadati</taxon>
        <taxon>Pseudomonadota</taxon>
        <taxon>Alphaproteobacteria</taxon>
        <taxon>Acetobacterales</taxon>
        <taxon>Acetobacteraceae</taxon>
        <taxon>Neoroseomonas</taxon>
    </lineage>
</organism>
<evidence type="ECO:0000259" key="2">
    <source>
        <dbReference type="Pfam" id="PF07238"/>
    </source>
</evidence>
<accession>A0ABS5ENN9</accession>